<dbReference type="Pfam" id="PF13511">
    <property type="entry name" value="DUF4124"/>
    <property type="match status" value="1"/>
</dbReference>
<dbReference type="InterPro" id="IPR025392">
    <property type="entry name" value="DUF4124"/>
</dbReference>
<organism evidence="4 5">
    <name type="scientific">Roseateles amylovorans</name>
    <dbReference type="NCBI Taxonomy" id="2978473"/>
    <lineage>
        <taxon>Bacteria</taxon>
        <taxon>Pseudomonadati</taxon>
        <taxon>Pseudomonadota</taxon>
        <taxon>Betaproteobacteria</taxon>
        <taxon>Burkholderiales</taxon>
        <taxon>Sphaerotilaceae</taxon>
        <taxon>Roseateles</taxon>
    </lineage>
</organism>
<accession>A0ABY6B6P1</accession>
<feature type="region of interest" description="Disordered" evidence="1">
    <location>
        <begin position="36"/>
        <end position="117"/>
    </location>
</feature>
<evidence type="ECO:0000313" key="4">
    <source>
        <dbReference type="EMBL" id="UXH80003.1"/>
    </source>
</evidence>
<keyword evidence="2" id="KW-0732">Signal</keyword>
<evidence type="ECO:0000259" key="3">
    <source>
        <dbReference type="Pfam" id="PF13511"/>
    </source>
</evidence>
<dbReference type="RefSeq" id="WP_261759821.1">
    <property type="nucleotide sequence ID" value="NZ_CP104562.2"/>
</dbReference>
<feature type="compositionally biased region" description="Basic and acidic residues" evidence="1">
    <location>
        <begin position="89"/>
        <end position="113"/>
    </location>
</feature>
<gene>
    <name evidence="4" type="ORF">N4261_09025</name>
</gene>
<feature type="compositionally biased region" description="Low complexity" evidence="1">
    <location>
        <begin position="65"/>
        <end position="86"/>
    </location>
</feature>
<evidence type="ECO:0000313" key="5">
    <source>
        <dbReference type="Proteomes" id="UP001064933"/>
    </source>
</evidence>
<feature type="domain" description="DUF4124" evidence="3">
    <location>
        <begin position="15"/>
        <end position="63"/>
    </location>
</feature>
<proteinExistence type="predicted"/>
<reference evidence="4" key="1">
    <citation type="submission" date="2022-10" db="EMBL/GenBank/DDBJ databases">
        <title>Characterization and whole genome sequencing of a new Roseateles species, isolated from fresh water.</title>
        <authorList>
            <person name="Guliayeva D.Y."/>
            <person name="Akhremchuk A.E."/>
            <person name="Sikolenko M.A."/>
            <person name="Valentovich L.N."/>
            <person name="Sidarenka A.V."/>
        </authorList>
    </citation>
    <scope>NUCLEOTIDE SEQUENCE</scope>
    <source>
        <strain evidence="4">BIM B-1768</strain>
    </source>
</reference>
<protein>
    <submittedName>
        <fullName evidence="4">DUF4124 domain-containing protein</fullName>
    </submittedName>
</protein>
<keyword evidence="5" id="KW-1185">Reference proteome</keyword>
<feature type="chain" id="PRO_5046486812" evidence="2">
    <location>
        <begin position="26"/>
        <end position="163"/>
    </location>
</feature>
<sequence length="163" mass="17672">MTSLRLPLSLLCSVLLLALAPSVQAQWKWRDAQGRVQYSDRPPPGAVAEKDILQRPSPNAVRAMSPATPGTTAAATGASAPGRPASDASSRDKVEQERKAAEDKVRKETDAENCRVAQNRMRMLESGVRMRQTDDKGESKVVDDAARQEQTKQMQAVIAASCK</sequence>
<evidence type="ECO:0000256" key="2">
    <source>
        <dbReference type="SAM" id="SignalP"/>
    </source>
</evidence>
<feature type="signal peptide" evidence="2">
    <location>
        <begin position="1"/>
        <end position="25"/>
    </location>
</feature>
<dbReference type="EMBL" id="CP104562">
    <property type="protein sequence ID" value="UXH80003.1"/>
    <property type="molecule type" value="Genomic_DNA"/>
</dbReference>
<feature type="compositionally biased region" description="Basic and acidic residues" evidence="1">
    <location>
        <begin position="131"/>
        <end position="145"/>
    </location>
</feature>
<dbReference type="Proteomes" id="UP001064933">
    <property type="component" value="Chromosome"/>
</dbReference>
<name>A0ABY6B6P1_9BURK</name>
<feature type="region of interest" description="Disordered" evidence="1">
    <location>
        <begin position="126"/>
        <end position="145"/>
    </location>
</feature>
<evidence type="ECO:0000256" key="1">
    <source>
        <dbReference type="SAM" id="MobiDB-lite"/>
    </source>
</evidence>